<dbReference type="KEGG" id="gce:KYE46_03565"/>
<evidence type="ECO:0000256" key="1">
    <source>
        <dbReference type="SAM" id="Phobius"/>
    </source>
</evidence>
<name>A0A8F6TX84_9RHOB</name>
<protein>
    <submittedName>
        <fullName evidence="2">Uncharacterized protein</fullName>
    </submittedName>
</protein>
<accession>A0A8F6TX84</accession>
<gene>
    <name evidence="2" type="ORF">KYE46_03565</name>
</gene>
<keyword evidence="1" id="KW-1133">Transmembrane helix</keyword>
<keyword evidence="1" id="KW-0472">Membrane</keyword>
<reference evidence="2 3" key="1">
    <citation type="submission" date="2021-07" db="EMBL/GenBank/DDBJ databases">
        <title>A novel Jannaschia species isolated from marine dinoflagellate Ceratoperidinium margalefii.</title>
        <authorList>
            <person name="Jiang Y."/>
            <person name="Li Z."/>
        </authorList>
    </citation>
    <scope>NUCLEOTIDE SEQUENCE [LARGE SCALE GENOMIC DNA]</scope>
    <source>
        <strain evidence="2 3">J12C1-MA-4</strain>
    </source>
</reference>
<keyword evidence="1" id="KW-0812">Transmembrane</keyword>
<dbReference type="AlphaFoldDB" id="A0A8F6TX84"/>
<dbReference type="RefSeq" id="WP_219003506.1">
    <property type="nucleotide sequence ID" value="NZ_CP079194.1"/>
</dbReference>
<dbReference type="EMBL" id="CP079194">
    <property type="protein sequence ID" value="QXT40340.1"/>
    <property type="molecule type" value="Genomic_DNA"/>
</dbReference>
<feature type="transmembrane region" description="Helical" evidence="1">
    <location>
        <begin position="147"/>
        <end position="167"/>
    </location>
</feature>
<proteinExistence type="predicted"/>
<dbReference type="Proteomes" id="UP000825009">
    <property type="component" value="Chromosome"/>
</dbReference>
<keyword evidence="3" id="KW-1185">Reference proteome</keyword>
<evidence type="ECO:0000313" key="2">
    <source>
        <dbReference type="EMBL" id="QXT40340.1"/>
    </source>
</evidence>
<organism evidence="2 3">
    <name type="scientific">Gymnodinialimonas ceratoperidinii</name>
    <dbReference type="NCBI Taxonomy" id="2856823"/>
    <lineage>
        <taxon>Bacteria</taxon>
        <taxon>Pseudomonadati</taxon>
        <taxon>Pseudomonadota</taxon>
        <taxon>Alphaproteobacteria</taxon>
        <taxon>Rhodobacterales</taxon>
        <taxon>Paracoccaceae</taxon>
        <taxon>Gymnodinialimonas</taxon>
    </lineage>
</organism>
<sequence>MTHLHIFALNESIDLSHTHLTRQKGEAVVLPPLSDWLGVESIDTDEIELFPVSDLGDMTLSDYIQLAFTPEAPIPAATAARLNTLDGGVLMVPDNAMTGTPAPGPQATEIASIALARADHDAELPKARVTPMPTPAPEPQREKSPPIALIALIAMAVIAAIIVFVGWS</sequence>
<evidence type="ECO:0000313" key="3">
    <source>
        <dbReference type="Proteomes" id="UP000825009"/>
    </source>
</evidence>